<accession>A0A378YML0</accession>
<organism evidence="2 3">
    <name type="scientific">Pandoraea pnomenusa</name>
    <dbReference type="NCBI Taxonomy" id="93220"/>
    <lineage>
        <taxon>Bacteria</taxon>
        <taxon>Pseudomonadati</taxon>
        <taxon>Pseudomonadota</taxon>
        <taxon>Betaproteobacteria</taxon>
        <taxon>Burkholderiales</taxon>
        <taxon>Burkholderiaceae</taxon>
        <taxon>Pandoraea</taxon>
    </lineage>
</organism>
<evidence type="ECO:0000256" key="1">
    <source>
        <dbReference type="SAM" id="MobiDB-lite"/>
    </source>
</evidence>
<name>A0A378YML0_9BURK</name>
<dbReference type="AlphaFoldDB" id="A0A378YML0"/>
<sequence length="208" mass="24196">MRHERRAFDAVGAWASRCTLIESARMFYCTSSLRDGTGRRRNEEHRQRFCFYWPISAIGFFYSSTDSASMPTRSTLFARDPVHLHTLTRPIFTYESDTESIAHARIPRDAWPRADRRAATHLCPEIFNFMVPHSGPPCRSELFSDRMPTHFRGVPTRLEMRRNPHDHEAETGKGHSPFETDADAEKLVYSPRFILVFNYLAQIGETRR</sequence>
<proteinExistence type="predicted"/>
<evidence type="ECO:0000313" key="3">
    <source>
        <dbReference type="Proteomes" id="UP000254573"/>
    </source>
</evidence>
<reference evidence="2 3" key="1">
    <citation type="submission" date="2018-06" db="EMBL/GenBank/DDBJ databases">
        <authorList>
            <consortium name="Pathogen Informatics"/>
            <person name="Doyle S."/>
        </authorList>
    </citation>
    <scope>NUCLEOTIDE SEQUENCE [LARGE SCALE GENOMIC DNA]</scope>
    <source>
        <strain evidence="2 3">NCTC13160</strain>
    </source>
</reference>
<dbReference type="EMBL" id="UGSG01000001">
    <property type="protein sequence ID" value="SUA77747.1"/>
    <property type="molecule type" value="Genomic_DNA"/>
</dbReference>
<evidence type="ECO:0000313" key="2">
    <source>
        <dbReference type="EMBL" id="SUA77747.1"/>
    </source>
</evidence>
<protein>
    <submittedName>
        <fullName evidence="2">Uncharacterized protein</fullName>
    </submittedName>
</protein>
<dbReference type="Proteomes" id="UP000254573">
    <property type="component" value="Unassembled WGS sequence"/>
</dbReference>
<feature type="region of interest" description="Disordered" evidence="1">
    <location>
        <begin position="159"/>
        <end position="179"/>
    </location>
</feature>
<gene>
    <name evidence="2" type="ORF">NCTC13160_02122</name>
</gene>